<dbReference type="AlphaFoldDB" id="A0A7Z0DSW0"/>
<dbReference type="InterPro" id="IPR021309">
    <property type="entry name" value="YgaP-like_TM"/>
</dbReference>
<evidence type="ECO:0000259" key="2">
    <source>
        <dbReference type="Pfam" id="PF11127"/>
    </source>
</evidence>
<keyword evidence="1" id="KW-0472">Membrane</keyword>
<feature type="transmembrane region" description="Helical" evidence="1">
    <location>
        <begin position="7"/>
        <end position="27"/>
    </location>
</feature>
<name>A0A7Z0DSW0_9ACTN</name>
<keyword evidence="1" id="KW-0812">Transmembrane</keyword>
<proteinExistence type="predicted"/>
<evidence type="ECO:0000256" key="1">
    <source>
        <dbReference type="SAM" id="Phobius"/>
    </source>
</evidence>
<dbReference type="Pfam" id="PF11127">
    <property type="entry name" value="YgaP-like_TM"/>
    <property type="match status" value="1"/>
</dbReference>
<feature type="domain" description="Inner membrane protein YgaP-like transmembrane" evidence="2">
    <location>
        <begin position="1"/>
        <end position="61"/>
    </location>
</feature>
<dbReference type="Proteomes" id="UP000564496">
    <property type="component" value="Unassembled WGS sequence"/>
</dbReference>
<sequence>MGRADRSIRLFVIAPVLVVAGIILGPLSALSLIFYALAAVMAATSAVGTCPLYLPFGIRTLGRAGRSPSAPTAAGESRR</sequence>
<protein>
    <recommendedName>
        <fullName evidence="2">Inner membrane protein YgaP-like transmembrane domain-containing protein</fullName>
    </recommendedName>
</protein>
<evidence type="ECO:0000313" key="4">
    <source>
        <dbReference type="Proteomes" id="UP000564496"/>
    </source>
</evidence>
<dbReference type="EMBL" id="JACBZR010000001">
    <property type="protein sequence ID" value="NYI80908.1"/>
    <property type="molecule type" value="Genomic_DNA"/>
</dbReference>
<evidence type="ECO:0000313" key="3">
    <source>
        <dbReference type="EMBL" id="NYI80908.1"/>
    </source>
</evidence>
<reference evidence="3 4" key="1">
    <citation type="submission" date="2020-07" db="EMBL/GenBank/DDBJ databases">
        <title>Sequencing the genomes of 1000 actinobacteria strains.</title>
        <authorList>
            <person name="Klenk H.-P."/>
        </authorList>
    </citation>
    <scope>NUCLEOTIDE SEQUENCE [LARGE SCALE GENOMIC DNA]</scope>
    <source>
        <strain evidence="3 4">DSM 26487</strain>
    </source>
</reference>
<feature type="transmembrane region" description="Helical" evidence="1">
    <location>
        <begin position="33"/>
        <end position="56"/>
    </location>
</feature>
<comment type="caution">
    <text evidence="3">The sequence shown here is derived from an EMBL/GenBank/DDBJ whole genome shotgun (WGS) entry which is preliminary data.</text>
</comment>
<organism evidence="3 4">
    <name type="scientific">Nocardioides panzhihuensis</name>
    <dbReference type="NCBI Taxonomy" id="860243"/>
    <lineage>
        <taxon>Bacteria</taxon>
        <taxon>Bacillati</taxon>
        <taxon>Actinomycetota</taxon>
        <taxon>Actinomycetes</taxon>
        <taxon>Propionibacteriales</taxon>
        <taxon>Nocardioidaceae</taxon>
        <taxon>Nocardioides</taxon>
    </lineage>
</organism>
<keyword evidence="1" id="KW-1133">Transmembrane helix</keyword>
<gene>
    <name evidence="3" type="ORF">BJ988_005556</name>
</gene>
<accession>A0A7Z0DSW0</accession>
<keyword evidence="4" id="KW-1185">Reference proteome</keyword>